<reference evidence="4" key="1">
    <citation type="submission" date="2020-05" db="EMBL/GenBank/DDBJ databases">
        <title>Phylogenomic resolution of chytrid fungi.</title>
        <authorList>
            <person name="Stajich J.E."/>
            <person name="Amses K."/>
            <person name="Simmons R."/>
            <person name="Seto K."/>
            <person name="Myers J."/>
            <person name="Bonds A."/>
            <person name="Quandt C.A."/>
            <person name="Barry K."/>
            <person name="Liu P."/>
            <person name="Grigoriev I."/>
            <person name="Longcore J.E."/>
            <person name="James T.Y."/>
        </authorList>
    </citation>
    <scope>NUCLEOTIDE SEQUENCE</scope>
    <source>
        <strain evidence="4">JEL0318</strain>
    </source>
</reference>
<dbReference type="GO" id="GO:0071818">
    <property type="term" value="C:BAT3 complex"/>
    <property type="evidence" value="ECO:0007669"/>
    <property type="project" value="TreeGrafter"/>
</dbReference>
<dbReference type="PANTHER" id="PTHR46555:SF1">
    <property type="entry name" value="UBIQUITIN-LIKE PROTEIN 4A"/>
    <property type="match status" value="1"/>
</dbReference>
<dbReference type="EMBL" id="JADGJD010000029">
    <property type="protein sequence ID" value="KAJ3056548.1"/>
    <property type="molecule type" value="Genomic_DNA"/>
</dbReference>
<sequence length="167" mass="17655">MSAAEEDPSSAPAPQLTITIKPLKGGQSFTLPVSRLEPIDDLKLRVAAKSGVPASHQRLVFGGKALLEGKTLLDFGIGDGATVHLLKKAGAEKAEVSAAAPVPAEKVKEAKPAAGATKEDGFVSVVKEKGNDPAFWADLRSTLQSHFGADSQHVDKVRRRRERVVDV</sequence>
<dbReference type="InterPro" id="IPR019956">
    <property type="entry name" value="Ubiquitin_dom"/>
</dbReference>
<gene>
    <name evidence="4" type="ORF">HK097_006181</name>
</gene>
<dbReference type="Proteomes" id="UP001212841">
    <property type="component" value="Unassembled WGS sequence"/>
</dbReference>
<dbReference type="InterPro" id="IPR019954">
    <property type="entry name" value="Ubiquitin_CS"/>
</dbReference>
<feature type="domain" description="Ubiquitin-like" evidence="3">
    <location>
        <begin position="16"/>
        <end position="88"/>
    </location>
</feature>
<dbReference type="InterPro" id="IPR047154">
    <property type="entry name" value="UBL4A-like"/>
</dbReference>
<organism evidence="4 5">
    <name type="scientific">Rhizophlyctis rosea</name>
    <dbReference type="NCBI Taxonomy" id="64517"/>
    <lineage>
        <taxon>Eukaryota</taxon>
        <taxon>Fungi</taxon>
        <taxon>Fungi incertae sedis</taxon>
        <taxon>Chytridiomycota</taxon>
        <taxon>Chytridiomycota incertae sedis</taxon>
        <taxon>Chytridiomycetes</taxon>
        <taxon>Rhizophlyctidales</taxon>
        <taxon>Rhizophlyctidaceae</taxon>
        <taxon>Rhizophlyctis</taxon>
    </lineage>
</organism>
<comment type="caution">
    <text evidence="4">The sequence shown here is derived from an EMBL/GenBank/DDBJ whole genome shotgun (WGS) entry which is preliminary data.</text>
</comment>
<dbReference type="InterPro" id="IPR029071">
    <property type="entry name" value="Ubiquitin-like_domsf"/>
</dbReference>
<dbReference type="PROSITE" id="PS00299">
    <property type="entry name" value="UBIQUITIN_1"/>
    <property type="match status" value="1"/>
</dbReference>
<dbReference type="SUPFAM" id="SSF54236">
    <property type="entry name" value="Ubiquitin-like"/>
    <property type="match status" value="1"/>
</dbReference>
<evidence type="ECO:0000259" key="3">
    <source>
        <dbReference type="PROSITE" id="PS50053"/>
    </source>
</evidence>
<protein>
    <recommendedName>
        <fullName evidence="3">Ubiquitin-like domain-containing protein</fullName>
    </recommendedName>
</protein>
<evidence type="ECO:0000256" key="1">
    <source>
        <dbReference type="ARBA" id="ARBA00004514"/>
    </source>
</evidence>
<dbReference type="SMART" id="SM00213">
    <property type="entry name" value="UBQ"/>
    <property type="match status" value="1"/>
</dbReference>
<keyword evidence="5" id="KW-1185">Reference proteome</keyword>
<proteinExistence type="predicted"/>
<dbReference type="PROSITE" id="PS50053">
    <property type="entry name" value="UBIQUITIN_2"/>
    <property type="match status" value="1"/>
</dbReference>
<dbReference type="CDD" id="cd17039">
    <property type="entry name" value="Ubl_ubiquitin_like"/>
    <property type="match status" value="1"/>
</dbReference>
<dbReference type="GO" id="GO:0071816">
    <property type="term" value="P:tail-anchored membrane protein insertion into ER membrane"/>
    <property type="evidence" value="ECO:0007669"/>
    <property type="project" value="TreeGrafter"/>
</dbReference>
<evidence type="ECO:0000313" key="4">
    <source>
        <dbReference type="EMBL" id="KAJ3056548.1"/>
    </source>
</evidence>
<dbReference type="Pfam" id="PF00240">
    <property type="entry name" value="ubiquitin"/>
    <property type="match status" value="1"/>
</dbReference>
<dbReference type="AlphaFoldDB" id="A0AAD5X602"/>
<dbReference type="Gene3D" id="3.10.20.90">
    <property type="entry name" value="Phosphatidylinositol 3-kinase Catalytic Subunit, Chain A, domain 1"/>
    <property type="match status" value="1"/>
</dbReference>
<accession>A0AAD5X602</accession>
<dbReference type="InterPro" id="IPR000626">
    <property type="entry name" value="Ubiquitin-like_dom"/>
</dbReference>
<name>A0AAD5X602_9FUNG</name>
<evidence type="ECO:0000313" key="5">
    <source>
        <dbReference type="Proteomes" id="UP001212841"/>
    </source>
</evidence>
<keyword evidence="2" id="KW-0963">Cytoplasm</keyword>
<comment type="subcellular location">
    <subcellularLocation>
        <location evidence="1">Cytoplasm</location>
        <location evidence="1">Cytosol</location>
    </subcellularLocation>
</comment>
<dbReference type="PANTHER" id="PTHR46555">
    <property type="entry name" value="UBIQUITIN-LIKE PROTEIN 4A"/>
    <property type="match status" value="1"/>
</dbReference>
<dbReference type="PRINTS" id="PR00348">
    <property type="entry name" value="UBIQUITIN"/>
</dbReference>
<dbReference type="GO" id="GO:0006620">
    <property type="term" value="P:post-translational protein targeting to endoplasmic reticulum membrane"/>
    <property type="evidence" value="ECO:0007669"/>
    <property type="project" value="InterPro"/>
</dbReference>
<evidence type="ECO:0000256" key="2">
    <source>
        <dbReference type="ARBA" id="ARBA00022490"/>
    </source>
</evidence>
<dbReference type="GO" id="GO:0051087">
    <property type="term" value="F:protein-folding chaperone binding"/>
    <property type="evidence" value="ECO:0007669"/>
    <property type="project" value="TreeGrafter"/>
</dbReference>